<dbReference type="EMBL" id="JANPWB010000005">
    <property type="protein sequence ID" value="KAJ1184674.1"/>
    <property type="molecule type" value="Genomic_DNA"/>
</dbReference>
<comment type="caution">
    <text evidence="2">The sequence shown here is derived from an EMBL/GenBank/DDBJ whole genome shotgun (WGS) entry which is preliminary data.</text>
</comment>
<accession>A0AAV7U9F9</accession>
<evidence type="ECO:0000313" key="2">
    <source>
        <dbReference type="EMBL" id="KAJ1184674.1"/>
    </source>
</evidence>
<evidence type="ECO:0000256" key="1">
    <source>
        <dbReference type="SAM" id="MobiDB-lite"/>
    </source>
</evidence>
<name>A0AAV7U9F9_PLEWA</name>
<evidence type="ECO:0000313" key="3">
    <source>
        <dbReference type="Proteomes" id="UP001066276"/>
    </source>
</evidence>
<protein>
    <submittedName>
        <fullName evidence="2">Uncharacterized protein</fullName>
    </submittedName>
</protein>
<sequence>MPPREPAARSSRRPGPSGAAAWHLHHGVRGAATNPRPPGTREIQPKRQKAACSKRGPPAPAQICTRASRREAPRGPDNTVPVPKSYRDDFTPQRPELGGEVNSTGKSRPPRPQLRRPPT</sequence>
<feature type="region of interest" description="Disordered" evidence="1">
    <location>
        <begin position="1"/>
        <end position="119"/>
    </location>
</feature>
<reference evidence="2" key="1">
    <citation type="journal article" date="2022" name="bioRxiv">
        <title>Sequencing and chromosome-scale assembly of the giantPleurodeles waltlgenome.</title>
        <authorList>
            <person name="Brown T."/>
            <person name="Elewa A."/>
            <person name="Iarovenko S."/>
            <person name="Subramanian E."/>
            <person name="Araus A.J."/>
            <person name="Petzold A."/>
            <person name="Susuki M."/>
            <person name="Suzuki K.-i.T."/>
            <person name="Hayashi T."/>
            <person name="Toyoda A."/>
            <person name="Oliveira C."/>
            <person name="Osipova E."/>
            <person name="Leigh N.D."/>
            <person name="Simon A."/>
            <person name="Yun M.H."/>
        </authorList>
    </citation>
    <scope>NUCLEOTIDE SEQUENCE</scope>
    <source>
        <strain evidence="2">20211129_DDA</strain>
        <tissue evidence="2">Liver</tissue>
    </source>
</reference>
<organism evidence="2 3">
    <name type="scientific">Pleurodeles waltl</name>
    <name type="common">Iberian ribbed newt</name>
    <dbReference type="NCBI Taxonomy" id="8319"/>
    <lineage>
        <taxon>Eukaryota</taxon>
        <taxon>Metazoa</taxon>
        <taxon>Chordata</taxon>
        <taxon>Craniata</taxon>
        <taxon>Vertebrata</taxon>
        <taxon>Euteleostomi</taxon>
        <taxon>Amphibia</taxon>
        <taxon>Batrachia</taxon>
        <taxon>Caudata</taxon>
        <taxon>Salamandroidea</taxon>
        <taxon>Salamandridae</taxon>
        <taxon>Pleurodelinae</taxon>
        <taxon>Pleurodeles</taxon>
    </lineage>
</organism>
<dbReference type="AlphaFoldDB" id="A0AAV7U9F9"/>
<gene>
    <name evidence="2" type="ORF">NDU88_001477</name>
</gene>
<proteinExistence type="predicted"/>
<keyword evidence="3" id="KW-1185">Reference proteome</keyword>
<feature type="compositionally biased region" description="Pro residues" evidence="1">
    <location>
        <begin position="110"/>
        <end position="119"/>
    </location>
</feature>
<dbReference type="Proteomes" id="UP001066276">
    <property type="component" value="Chromosome 3_1"/>
</dbReference>